<keyword evidence="3 6" id="KW-0812">Transmembrane</keyword>
<keyword evidence="4 6" id="KW-1133">Transmembrane helix</keyword>
<evidence type="ECO:0000256" key="1">
    <source>
        <dbReference type="ARBA" id="ARBA00004651"/>
    </source>
</evidence>
<dbReference type="Proteomes" id="UP000006556">
    <property type="component" value="Chromosome"/>
</dbReference>
<dbReference type="PANTHER" id="PTHR30294:SF29">
    <property type="entry name" value="MULTIDRUG ABC TRANSPORTER PERMEASE YBHS-RELATED"/>
    <property type="match status" value="1"/>
</dbReference>
<evidence type="ECO:0000256" key="4">
    <source>
        <dbReference type="ARBA" id="ARBA00022989"/>
    </source>
</evidence>
<dbReference type="STRING" id="370438.PTH_2803"/>
<dbReference type="HOGENOM" id="CLU_039483_10_1_9"/>
<organism evidence="8 9">
    <name type="scientific">Pelotomaculum thermopropionicum (strain DSM 13744 / JCM 10971 / SI)</name>
    <dbReference type="NCBI Taxonomy" id="370438"/>
    <lineage>
        <taxon>Bacteria</taxon>
        <taxon>Bacillati</taxon>
        <taxon>Bacillota</taxon>
        <taxon>Clostridia</taxon>
        <taxon>Eubacteriales</taxon>
        <taxon>Desulfotomaculaceae</taxon>
        <taxon>Pelotomaculum</taxon>
    </lineage>
</organism>
<dbReference type="eggNOG" id="COG0842">
    <property type="taxonomic scope" value="Bacteria"/>
</dbReference>
<dbReference type="Pfam" id="PF12698">
    <property type="entry name" value="ABC2_membrane_3"/>
    <property type="match status" value="1"/>
</dbReference>
<evidence type="ECO:0000259" key="7">
    <source>
        <dbReference type="Pfam" id="PF12698"/>
    </source>
</evidence>
<dbReference type="GO" id="GO:0140359">
    <property type="term" value="F:ABC-type transporter activity"/>
    <property type="evidence" value="ECO:0007669"/>
    <property type="project" value="InterPro"/>
</dbReference>
<evidence type="ECO:0000256" key="2">
    <source>
        <dbReference type="ARBA" id="ARBA00022475"/>
    </source>
</evidence>
<dbReference type="InterPro" id="IPR051449">
    <property type="entry name" value="ABC-2_transporter_component"/>
</dbReference>
<comment type="subcellular location">
    <subcellularLocation>
        <location evidence="1">Cell membrane</location>
        <topology evidence="1">Multi-pass membrane protein</topology>
    </subcellularLocation>
</comment>
<keyword evidence="2" id="KW-1003">Cell membrane</keyword>
<feature type="transmembrane region" description="Helical" evidence="6">
    <location>
        <begin position="266"/>
        <end position="288"/>
    </location>
</feature>
<keyword evidence="5 6" id="KW-0472">Membrane</keyword>
<sequence>MIRQGLAVMRRELTRLWRDRGLRGILFLGPLLGLVLFYATYSLQVLKGIPAAVADLDRSGTSRELVEQITNAENLKVVAYPGSFAEVEELIRRGKIVAGVVIPEDFGRKVALGRQARVEMVVDGSNMIYATNATSAMLSVTRTAAAQAGIRALVARGLHPDQAGEIYQSVVFREEAWFNPALNYAFFVVLALALNVWQQCCMLAACTIVIGESGAKSWCQLRAAGVSRLWLFSCKSAVHLAVFMLAVMPLYALAFLAFKLPLNCSFPVLLLFTLAFAAALHGVGTLASSFARSAVDATRFGMIIALPSFILSGYTWPLEAMPPVLQQLVKVLPQTWFFQGLSYLTWKNPDWSFIQPYFLALLIIAAVCYGAAAVIVCRK</sequence>
<dbReference type="InterPro" id="IPR013525">
    <property type="entry name" value="ABC2_TM"/>
</dbReference>
<feature type="domain" description="ABC-2 type transporter transmembrane" evidence="7">
    <location>
        <begin position="25"/>
        <end position="373"/>
    </location>
</feature>
<dbReference type="AlphaFoldDB" id="A5CYD3"/>
<gene>
    <name evidence="8" type="ordered locus">PTH_2803</name>
</gene>
<feature type="transmembrane region" description="Helical" evidence="6">
    <location>
        <begin position="21"/>
        <end position="41"/>
    </location>
</feature>
<feature type="transmembrane region" description="Helical" evidence="6">
    <location>
        <begin position="230"/>
        <end position="254"/>
    </location>
</feature>
<feature type="transmembrane region" description="Helical" evidence="6">
    <location>
        <begin position="300"/>
        <end position="318"/>
    </location>
</feature>
<evidence type="ECO:0000256" key="6">
    <source>
        <dbReference type="SAM" id="Phobius"/>
    </source>
</evidence>
<feature type="transmembrane region" description="Helical" evidence="6">
    <location>
        <begin position="184"/>
        <end position="210"/>
    </location>
</feature>
<dbReference type="EMBL" id="AP009389">
    <property type="protein sequence ID" value="BAF60984.1"/>
    <property type="molecule type" value="Genomic_DNA"/>
</dbReference>
<keyword evidence="9" id="KW-1185">Reference proteome</keyword>
<protein>
    <submittedName>
        <fullName evidence="8">ABC-type multidrug transport system, permease component</fullName>
    </submittedName>
</protein>
<proteinExistence type="predicted"/>
<evidence type="ECO:0000313" key="8">
    <source>
        <dbReference type="EMBL" id="BAF60984.1"/>
    </source>
</evidence>
<reference evidence="9" key="1">
    <citation type="journal article" date="2008" name="Genome Res.">
        <title>The genome of Pelotomaculum thermopropionicum reveals niche-associated evolution in anaerobic microbiota.</title>
        <authorList>
            <person name="Kosaka T."/>
            <person name="Kato S."/>
            <person name="Shimoyama T."/>
            <person name="Ishii S."/>
            <person name="Abe T."/>
            <person name="Watanabe K."/>
        </authorList>
    </citation>
    <scope>NUCLEOTIDE SEQUENCE [LARGE SCALE GENOMIC DNA]</scope>
    <source>
        <strain evidence="9">DSM 13744 / JCM 10971 / SI</strain>
    </source>
</reference>
<dbReference type="PANTHER" id="PTHR30294">
    <property type="entry name" value="MEMBRANE COMPONENT OF ABC TRANSPORTER YHHJ-RELATED"/>
    <property type="match status" value="1"/>
</dbReference>
<dbReference type="GO" id="GO:0005886">
    <property type="term" value="C:plasma membrane"/>
    <property type="evidence" value="ECO:0007669"/>
    <property type="project" value="UniProtKB-SubCell"/>
</dbReference>
<dbReference type="KEGG" id="pth:PTH_2803"/>
<evidence type="ECO:0000256" key="5">
    <source>
        <dbReference type="ARBA" id="ARBA00023136"/>
    </source>
</evidence>
<dbReference type="Gene3D" id="3.40.1710.10">
    <property type="entry name" value="abc type-2 transporter like domain"/>
    <property type="match status" value="1"/>
</dbReference>
<feature type="transmembrane region" description="Helical" evidence="6">
    <location>
        <begin position="357"/>
        <end position="377"/>
    </location>
</feature>
<accession>A5CYD3</accession>
<evidence type="ECO:0000256" key="3">
    <source>
        <dbReference type="ARBA" id="ARBA00022692"/>
    </source>
</evidence>
<evidence type="ECO:0000313" key="9">
    <source>
        <dbReference type="Proteomes" id="UP000006556"/>
    </source>
</evidence>
<name>A5CYD3_PELTS</name>